<dbReference type="InterPro" id="IPR014757">
    <property type="entry name" value="Tscrpt_reg_IclR_C"/>
</dbReference>
<dbReference type="InterPro" id="IPR029016">
    <property type="entry name" value="GAF-like_dom_sf"/>
</dbReference>
<organism evidence="6 7">
    <name type="scientific">Rhodococcus opacus</name>
    <name type="common">Nocardia opaca</name>
    <dbReference type="NCBI Taxonomy" id="37919"/>
    <lineage>
        <taxon>Bacteria</taxon>
        <taxon>Bacillati</taxon>
        <taxon>Actinomycetota</taxon>
        <taxon>Actinomycetes</taxon>
        <taxon>Mycobacteriales</taxon>
        <taxon>Nocardiaceae</taxon>
        <taxon>Rhodococcus</taxon>
    </lineage>
</organism>
<evidence type="ECO:0000256" key="2">
    <source>
        <dbReference type="ARBA" id="ARBA00023125"/>
    </source>
</evidence>
<gene>
    <name evidence="6" type="ORF">EP51_18160</name>
</gene>
<dbReference type="InterPro" id="IPR036388">
    <property type="entry name" value="WH-like_DNA-bd_sf"/>
</dbReference>
<evidence type="ECO:0000313" key="6">
    <source>
        <dbReference type="EMBL" id="AII06434.1"/>
    </source>
</evidence>
<dbReference type="InterPro" id="IPR005471">
    <property type="entry name" value="Tscrpt_reg_IclR_N"/>
</dbReference>
<dbReference type="Gene3D" id="3.30.450.40">
    <property type="match status" value="2"/>
</dbReference>
<dbReference type="eggNOG" id="COG1414">
    <property type="taxonomic scope" value="Bacteria"/>
</dbReference>
<dbReference type="PROSITE" id="PS51077">
    <property type="entry name" value="HTH_ICLR"/>
    <property type="match status" value="1"/>
</dbReference>
<dbReference type="GO" id="GO:0003677">
    <property type="term" value="F:DNA binding"/>
    <property type="evidence" value="ECO:0007669"/>
    <property type="project" value="UniProtKB-KW"/>
</dbReference>
<keyword evidence="1" id="KW-0805">Transcription regulation</keyword>
<dbReference type="Gene3D" id="1.10.10.10">
    <property type="entry name" value="Winged helix-like DNA-binding domain superfamily/Winged helix DNA-binding domain"/>
    <property type="match status" value="1"/>
</dbReference>
<evidence type="ECO:0000259" key="4">
    <source>
        <dbReference type="PROSITE" id="PS51077"/>
    </source>
</evidence>
<protein>
    <submittedName>
        <fullName evidence="6">Transcriptional regulator</fullName>
    </submittedName>
</protein>
<dbReference type="RefSeq" id="WP_037241726.1">
    <property type="nucleotide sequence ID" value="NZ_CP008947.1"/>
</dbReference>
<dbReference type="AlphaFoldDB" id="A0A076ESN4"/>
<evidence type="ECO:0000313" key="7">
    <source>
        <dbReference type="Proteomes" id="UP000028488"/>
    </source>
</evidence>
<reference evidence="6 7" key="1">
    <citation type="submission" date="2014-07" db="EMBL/GenBank/DDBJ databases">
        <title>Genome Sequence of Rhodococcus opacus Strain R7, a Biodegrader of Mono- and Polycyclic Aromatic Hydrocarbons.</title>
        <authorList>
            <person name="Di Gennaro P."/>
            <person name="Zampolli J."/>
            <person name="Presti I."/>
            <person name="Cappelletti M."/>
            <person name="D'Ursi P."/>
            <person name="Orro A."/>
            <person name="Mezzelani A."/>
            <person name="Milanesi L."/>
        </authorList>
    </citation>
    <scope>NUCLEOTIDE SEQUENCE [LARGE SCALE GENOMIC DNA]</scope>
    <source>
        <strain evidence="6 7">R7</strain>
    </source>
</reference>
<feature type="domain" description="HTH iclR-type" evidence="4">
    <location>
        <begin position="7"/>
        <end position="67"/>
    </location>
</feature>
<dbReference type="PANTHER" id="PTHR30136:SF24">
    <property type="entry name" value="HTH-TYPE TRANSCRIPTIONAL REPRESSOR ALLR"/>
    <property type="match status" value="1"/>
</dbReference>
<dbReference type="Proteomes" id="UP000028488">
    <property type="component" value="Chromosome"/>
</dbReference>
<dbReference type="GO" id="GO:0003700">
    <property type="term" value="F:DNA-binding transcription factor activity"/>
    <property type="evidence" value="ECO:0007669"/>
    <property type="project" value="TreeGrafter"/>
</dbReference>
<dbReference type="Pfam" id="PF01614">
    <property type="entry name" value="IclR_C"/>
    <property type="match status" value="2"/>
</dbReference>
<evidence type="ECO:0000256" key="1">
    <source>
        <dbReference type="ARBA" id="ARBA00023015"/>
    </source>
</evidence>
<accession>A0A076ESN4</accession>
<dbReference type="SMART" id="SM00346">
    <property type="entry name" value="HTH_ICLR"/>
    <property type="match status" value="1"/>
</dbReference>
<dbReference type="EMBL" id="CP008947">
    <property type="protein sequence ID" value="AII06434.1"/>
    <property type="molecule type" value="Genomic_DNA"/>
</dbReference>
<proteinExistence type="predicted"/>
<name>A0A076ESN4_RHOOP</name>
<dbReference type="InterPro" id="IPR050707">
    <property type="entry name" value="HTH_MetabolicPath_Reg"/>
</dbReference>
<keyword evidence="3" id="KW-0804">Transcription</keyword>
<dbReference type="GO" id="GO:0045892">
    <property type="term" value="P:negative regulation of DNA-templated transcription"/>
    <property type="evidence" value="ECO:0007669"/>
    <property type="project" value="TreeGrafter"/>
</dbReference>
<dbReference type="SUPFAM" id="SSF55781">
    <property type="entry name" value="GAF domain-like"/>
    <property type="match status" value="1"/>
</dbReference>
<keyword evidence="2" id="KW-0238">DNA-binding</keyword>
<dbReference type="PANTHER" id="PTHR30136">
    <property type="entry name" value="HELIX-TURN-HELIX TRANSCRIPTIONAL REGULATOR, ICLR FAMILY"/>
    <property type="match status" value="1"/>
</dbReference>
<dbReference type="SUPFAM" id="SSF46785">
    <property type="entry name" value="Winged helix' DNA-binding domain"/>
    <property type="match status" value="1"/>
</dbReference>
<feature type="domain" description="IclR-ED" evidence="5">
    <location>
        <begin position="68"/>
        <end position="217"/>
    </location>
</feature>
<evidence type="ECO:0000259" key="5">
    <source>
        <dbReference type="PROSITE" id="PS51078"/>
    </source>
</evidence>
<dbReference type="InterPro" id="IPR036390">
    <property type="entry name" value="WH_DNA-bd_sf"/>
</dbReference>
<sequence length="220" mass="23038">MAPGDVTRSASRTFELLGAITEQGGLTLGDAAKAAGLATSTALRLIRSMEQSEFLVRGDDNVYRAGPRLLQIGARAISDNQLLSRARPAMVAIAEETRESTYLSTHGPKGTALYLAQIEGTHAIRHMGWVGQTVPLVGTAVGAALRGDLRSEGYAIAHDTIEDHSTGVAAPIYDAVGRIVGALSVVGPTFRLDDALCAQHGLVLVERCRALSAELGSPVP</sequence>
<evidence type="ECO:0000256" key="3">
    <source>
        <dbReference type="ARBA" id="ARBA00023163"/>
    </source>
</evidence>
<dbReference type="PROSITE" id="PS51078">
    <property type="entry name" value="ICLR_ED"/>
    <property type="match status" value="1"/>
</dbReference>
<dbReference type="Pfam" id="PF09339">
    <property type="entry name" value="HTH_IclR"/>
    <property type="match status" value="1"/>
</dbReference>